<dbReference type="STRING" id="415015.SAMN05660462_01881"/>
<evidence type="ECO:0000313" key="2">
    <source>
        <dbReference type="EMBL" id="SDZ10721.1"/>
    </source>
</evidence>
<dbReference type="InterPro" id="IPR043128">
    <property type="entry name" value="Rev_trsase/Diguanyl_cyclase"/>
</dbReference>
<proteinExistence type="predicted"/>
<dbReference type="OrthoDB" id="9804747at2"/>
<dbReference type="RefSeq" id="WP_091730287.1">
    <property type="nucleotide sequence ID" value="NZ_FNQE01000019.1"/>
</dbReference>
<feature type="domain" description="GGDEF" evidence="1">
    <location>
        <begin position="165"/>
        <end position="296"/>
    </location>
</feature>
<dbReference type="GO" id="GO:0052621">
    <property type="term" value="F:diguanylate cyclase activity"/>
    <property type="evidence" value="ECO:0007669"/>
    <property type="project" value="TreeGrafter"/>
</dbReference>
<evidence type="ECO:0000313" key="3">
    <source>
        <dbReference type="Proteomes" id="UP000198625"/>
    </source>
</evidence>
<dbReference type="Pfam" id="PF00990">
    <property type="entry name" value="GGDEF"/>
    <property type="match status" value="1"/>
</dbReference>
<protein>
    <submittedName>
        <fullName evidence="2">Diguanylate cyclase (GGDEF) domain-containing protein</fullName>
    </submittedName>
</protein>
<name>A0A1H3QC71_9FIRM</name>
<dbReference type="AlphaFoldDB" id="A0A1H3QC71"/>
<accession>A0A1H3QC71</accession>
<dbReference type="PROSITE" id="PS50887">
    <property type="entry name" value="GGDEF"/>
    <property type="match status" value="1"/>
</dbReference>
<dbReference type="CDD" id="cd01949">
    <property type="entry name" value="GGDEF"/>
    <property type="match status" value="1"/>
</dbReference>
<dbReference type="EMBL" id="FNQE01000019">
    <property type="protein sequence ID" value="SDZ10721.1"/>
    <property type="molecule type" value="Genomic_DNA"/>
</dbReference>
<evidence type="ECO:0000259" key="1">
    <source>
        <dbReference type="PROSITE" id="PS50887"/>
    </source>
</evidence>
<dbReference type="GO" id="GO:0043709">
    <property type="term" value="P:cell adhesion involved in single-species biofilm formation"/>
    <property type="evidence" value="ECO:0007669"/>
    <property type="project" value="TreeGrafter"/>
</dbReference>
<dbReference type="FunFam" id="3.30.70.270:FF:000001">
    <property type="entry name" value="Diguanylate cyclase domain protein"/>
    <property type="match status" value="1"/>
</dbReference>
<dbReference type="PANTHER" id="PTHR45138:SF9">
    <property type="entry name" value="DIGUANYLATE CYCLASE DGCM-RELATED"/>
    <property type="match status" value="1"/>
</dbReference>
<dbReference type="GO" id="GO:1902201">
    <property type="term" value="P:negative regulation of bacterial-type flagellum-dependent cell motility"/>
    <property type="evidence" value="ECO:0007669"/>
    <property type="project" value="TreeGrafter"/>
</dbReference>
<keyword evidence="3" id="KW-1185">Reference proteome</keyword>
<dbReference type="SMART" id="SM00267">
    <property type="entry name" value="GGDEF"/>
    <property type="match status" value="1"/>
</dbReference>
<dbReference type="GO" id="GO:0005886">
    <property type="term" value="C:plasma membrane"/>
    <property type="evidence" value="ECO:0007669"/>
    <property type="project" value="TreeGrafter"/>
</dbReference>
<dbReference type="InterPro" id="IPR029787">
    <property type="entry name" value="Nucleotide_cyclase"/>
</dbReference>
<gene>
    <name evidence="2" type="ORF">SAMN05660462_01881</name>
</gene>
<dbReference type="InterPro" id="IPR000160">
    <property type="entry name" value="GGDEF_dom"/>
</dbReference>
<dbReference type="PANTHER" id="PTHR45138">
    <property type="entry name" value="REGULATORY COMPONENTS OF SENSORY TRANSDUCTION SYSTEM"/>
    <property type="match status" value="1"/>
</dbReference>
<dbReference type="Gene3D" id="3.30.70.270">
    <property type="match status" value="1"/>
</dbReference>
<reference evidence="3" key="1">
    <citation type="submission" date="2016-10" db="EMBL/GenBank/DDBJ databases">
        <authorList>
            <person name="Varghese N."/>
            <person name="Submissions S."/>
        </authorList>
    </citation>
    <scope>NUCLEOTIDE SEQUENCE [LARGE SCALE GENOMIC DNA]</scope>
    <source>
        <strain evidence="3">DSM 21650</strain>
    </source>
</reference>
<dbReference type="InterPro" id="IPR050469">
    <property type="entry name" value="Diguanylate_Cyclase"/>
</dbReference>
<organism evidence="2 3">
    <name type="scientific">Proteiniborus ethanoligenes</name>
    <dbReference type="NCBI Taxonomy" id="415015"/>
    <lineage>
        <taxon>Bacteria</taxon>
        <taxon>Bacillati</taxon>
        <taxon>Bacillota</taxon>
        <taxon>Clostridia</taxon>
        <taxon>Eubacteriales</taxon>
        <taxon>Proteiniborus</taxon>
    </lineage>
</organism>
<sequence>MDKTIALEELQLHLDFFKKMYQVVRIVDPTTKKVLNYNDKSIEYTDGICYSYWENDSMCENCVSMRAFFSKDTVYKLEYLSDKVYMITAIPIRSTDGLVILELLKDVTHTMLIDTEDNEKAHNIKSYISNMNDMVVKDPLTGLYNRRFIDERLPVDIIQSLLNEKPLSIIMTDIDQFKAINDELGHIEGDSKIKQYGEILKSSIRLENDWVARYGGDEFLICLNNTDNDTAYSIAERIRKKIERDMSLNKHGNINITGSFGICTMYKEEMTAEDMMKTADNNLFIAKEKGKNIVIR</sequence>
<dbReference type="Proteomes" id="UP000198625">
    <property type="component" value="Unassembled WGS sequence"/>
</dbReference>
<dbReference type="NCBIfam" id="TIGR00254">
    <property type="entry name" value="GGDEF"/>
    <property type="match status" value="1"/>
</dbReference>
<dbReference type="SUPFAM" id="SSF55073">
    <property type="entry name" value="Nucleotide cyclase"/>
    <property type="match status" value="1"/>
</dbReference>